<organism evidence="1">
    <name type="scientific">Vibrio anguillarum serovar O2</name>
    <dbReference type="NCBI Taxonomy" id="105260"/>
    <lineage>
        <taxon>Bacteria</taxon>
        <taxon>Pseudomonadati</taxon>
        <taxon>Pseudomonadota</taxon>
        <taxon>Gammaproteobacteria</taxon>
        <taxon>Vibrionales</taxon>
        <taxon>Vibrionaceae</taxon>
        <taxon>Vibrio</taxon>
    </lineage>
</organism>
<reference evidence="1" key="1">
    <citation type="submission" date="2006-04" db="EMBL/GenBank/DDBJ databases">
        <title>Identification of a new small cryptic plasmid in Listonella anguillarum serotype O2 strains.</title>
        <authorList>
            <person name="Perez-Pardal L."/>
            <person name="Osorio C.R."/>
            <person name="Lemos M.L."/>
        </authorList>
    </citation>
    <scope>NUCLEOTIDE SEQUENCE [LARGE SCALE GENOMIC DNA]</scope>
    <source>
        <strain evidence="1">PC628.1</strain>
    </source>
</reference>
<evidence type="ECO:0000313" key="1">
    <source>
        <dbReference type="EMBL" id="CAJ87706.1"/>
    </source>
</evidence>
<sequence>MENQKQILTRHEFMLSPDHQERLDAMVKDHPTINTRVGMIRALLDSKPIEQTTVVRLDQEHVNQIARLGNLLNQYARLAYTYASTGEPIAATVLHEKIDRANRLLSEILKEVRGDAA</sequence>
<dbReference type="AlphaFoldDB" id="A4Q8I3"/>
<dbReference type="EMBL" id="AM238700">
    <property type="protein sequence ID" value="CAJ87706.1"/>
    <property type="molecule type" value="Genomic_DNA"/>
</dbReference>
<accession>A4Q8I3</accession>
<proteinExistence type="predicted"/>
<evidence type="ECO:0008006" key="2">
    <source>
        <dbReference type="Google" id="ProtNLM"/>
    </source>
</evidence>
<name>A4Q8I3_VIBAN</name>
<protein>
    <recommendedName>
        <fullName evidence="2">Bacterial mobilisation domain-containing protein</fullName>
    </recommendedName>
</protein>